<protein>
    <submittedName>
        <fullName evidence="1">Uncharacterized protein</fullName>
    </submittedName>
</protein>
<organism evidence="1 2">
    <name type="scientific">Cichorium intybus</name>
    <name type="common">Chicory</name>
    <dbReference type="NCBI Taxonomy" id="13427"/>
    <lineage>
        <taxon>Eukaryota</taxon>
        <taxon>Viridiplantae</taxon>
        <taxon>Streptophyta</taxon>
        <taxon>Embryophyta</taxon>
        <taxon>Tracheophyta</taxon>
        <taxon>Spermatophyta</taxon>
        <taxon>Magnoliopsida</taxon>
        <taxon>eudicotyledons</taxon>
        <taxon>Gunneridae</taxon>
        <taxon>Pentapetalae</taxon>
        <taxon>asterids</taxon>
        <taxon>campanulids</taxon>
        <taxon>Asterales</taxon>
        <taxon>Asteraceae</taxon>
        <taxon>Cichorioideae</taxon>
        <taxon>Cichorieae</taxon>
        <taxon>Cichoriinae</taxon>
        <taxon>Cichorium</taxon>
    </lineage>
</organism>
<comment type="caution">
    <text evidence="1">The sequence shown here is derived from an EMBL/GenBank/DDBJ whole genome shotgun (WGS) entry which is preliminary data.</text>
</comment>
<reference evidence="2" key="1">
    <citation type="journal article" date="2022" name="Mol. Ecol. Resour.">
        <title>The genomes of chicory, endive, great burdock and yacon provide insights into Asteraceae palaeo-polyploidization history and plant inulin production.</title>
        <authorList>
            <person name="Fan W."/>
            <person name="Wang S."/>
            <person name="Wang H."/>
            <person name="Wang A."/>
            <person name="Jiang F."/>
            <person name="Liu H."/>
            <person name="Zhao H."/>
            <person name="Xu D."/>
            <person name="Zhang Y."/>
        </authorList>
    </citation>
    <scope>NUCLEOTIDE SEQUENCE [LARGE SCALE GENOMIC DNA]</scope>
    <source>
        <strain evidence="2">cv. Punajuju</strain>
    </source>
</reference>
<keyword evidence="2" id="KW-1185">Reference proteome</keyword>
<dbReference type="EMBL" id="CM042011">
    <property type="protein sequence ID" value="KAI3765865.1"/>
    <property type="molecule type" value="Genomic_DNA"/>
</dbReference>
<name>A0ACB9F4J4_CICIN</name>
<accession>A0ACB9F4J4</accession>
<evidence type="ECO:0000313" key="1">
    <source>
        <dbReference type="EMBL" id="KAI3765865.1"/>
    </source>
</evidence>
<gene>
    <name evidence="1" type="ORF">L2E82_15911</name>
</gene>
<reference evidence="1 2" key="2">
    <citation type="journal article" date="2022" name="Mol. Ecol. Resour.">
        <title>The genomes of chicory, endive, great burdock and yacon provide insights into Asteraceae paleo-polyploidization history and plant inulin production.</title>
        <authorList>
            <person name="Fan W."/>
            <person name="Wang S."/>
            <person name="Wang H."/>
            <person name="Wang A."/>
            <person name="Jiang F."/>
            <person name="Liu H."/>
            <person name="Zhao H."/>
            <person name="Xu D."/>
            <person name="Zhang Y."/>
        </authorList>
    </citation>
    <scope>NUCLEOTIDE SEQUENCE [LARGE SCALE GENOMIC DNA]</scope>
    <source>
        <strain evidence="2">cv. Punajuju</strain>
        <tissue evidence="1">Leaves</tissue>
    </source>
</reference>
<proteinExistence type="predicted"/>
<evidence type="ECO:0000313" key="2">
    <source>
        <dbReference type="Proteomes" id="UP001055811"/>
    </source>
</evidence>
<sequence>MEHYKSRNNDFFHFTNPHDDVSEMDDDDYDELQYYDVDDDRSCDFNFHNFRPIGITPSPPPTSQNQTNTETTSMEHATFHNRAFIFHLDNTMKNISDKLQHTIEDIDTRISNLEDETCKLDKHIDDVKNSAEKYHGTTHMKLMQMQNVLQEVQDGVLFIRDKHEIAETQLQLAKLQASKRNKVTAPPTNPQQQQPSNSLSFSQPVSYQPHPPFPHFTQSYPLNSFQGVISPQHRPLLSQISQETPKISSFRYSSSVRSSRNYKSEFHAKYMPEFASNYNYTPVEPKPLPHVLPTADYVEDGSSSESSTIPVDDIIDKVASMGFRRDLVRASVRKLTENGSSVDLNLVLDRMMNNK</sequence>
<dbReference type="Proteomes" id="UP001055811">
    <property type="component" value="Linkage Group LG03"/>
</dbReference>